<evidence type="ECO:0000256" key="2">
    <source>
        <dbReference type="ARBA" id="ARBA00023157"/>
    </source>
</evidence>
<dbReference type="STRING" id="407821.A0A087T8P3"/>
<keyword evidence="1 4" id="KW-0732">Signal</keyword>
<dbReference type="GO" id="GO:0007188">
    <property type="term" value="P:adenylate cyclase-modulating G protein-coupled receptor signaling pathway"/>
    <property type="evidence" value="ECO:0007669"/>
    <property type="project" value="TreeGrafter"/>
</dbReference>
<dbReference type="InterPro" id="IPR036445">
    <property type="entry name" value="GPCR_2_extracell_dom_sf"/>
</dbReference>
<dbReference type="InterPro" id="IPR050332">
    <property type="entry name" value="GPCR_2"/>
</dbReference>
<keyword evidence="3" id="KW-0472">Membrane</keyword>
<dbReference type="PANTHER" id="PTHR45620:SF42">
    <property type="entry name" value="G-PROTEIN COUPLED RECEPTOR SEB-2"/>
    <property type="match status" value="1"/>
</dbReference>
<dbReference type="PRINTS" id="PR01279">
    <property type="entry name" value="CRFRECEPTOR"/>
</dbReference>
<evidence type="ECO:0000256" key="3">
    <source>
        <dbReference type="SAM" id="Phobius"/>
    </source>
</evidence>
<keyword evidence="3" id="KW-1133">Transmembrane helix</keyword>
<evidence type="ECO:0000313" key="7">
    <source>
        <dbReference type="Proteomes" id="UP000054359"/>
    </source>
</evidence>
<keyword evidence="6" id="KW-0675">Receptor</keyword>
<dbReference type="OrthoDB" id="16753at2759"/>
<feature type="transmembrane region" description="Helical" evidence="3">
    <location>
        <begin position="207"/>
        <end position="232"/>
    </location>
</feature>
<dbReference type="Gene3D" id="4.10.1240.10">
    <property type="entry name" value="GPCR, family 2, extracellular hormone receptor domain"/>
    <property type="match status" value="1"/>
</dbReference>
<dbReference type="GO" id="GO:0005886">
    <property type="term" value="C:plasma membrane"/>
    <property type="evidence" value="ECO:0007669"/>
    <property type="project" value="TreeGrafter"/>
</dbReference>
<dbReference type="SUPFAM" id="SSF111418">
    <property type="entry name" value="Hormone receptor domain"/>
    <property type="match status" value="1"/>
</dbReference>
<dbReference type="PROSITE" id="PS50227">
    <property type="entry name" value="G_PROTEIN_RECEP_F2_3"/>
    <property type="match status" value="1"/>
</dbReference>
<evidence type="ECO:0000256" key="1">
    <source>
        <dbReference type="ARBA" id="ARBA00022729"/>
    </source>
</evidence>
<dbReference type="PANTHER" id="PTHR45620">
    <property type="entry name" value="PDF RECEPTOR-LIKE PROTEIN-RELATED"/>
    <property type="match status" value="1"/>
</dbReference>
<keyword evidence="3" id="KW-0812">Transmembrane</keyword>
<dbReference type="Proteomes" id="UP000054359">
    <property type="component" value="Unassembled WGS sequence"/>
</dbReference>
<name>A0A087T8P3_STEMI</name>
<accession>A0A087T8P3</accession>
<evidence type="ECO:0000313" key="6">
    <source>
        <dbReference type="EMBL" id="KFM61482.1"/>
    </source>
</evidence>
<feature type="domain" description="G-protein coupled receptors family 2 profile 1" evidence="5">
    <location>
        <begin position="115"/>
        <end position="202"/>
    </location>
</feature>
<reference evidence="6 7" key="1">
    <citation type="submission" date="2013-11" db="EMBL/GenBank/DDBJ databases">
        <title>Genome sequencing of Stegodyphus mimosarum.</title>
        <authorList>
            <person name="Bechsgaard J."/>
        </authorList>
    </citation>
    <scope>NUCLEOTIDE SEQUENCE [LARGE SCALE GENOMIC DNA]</scope>
</reference>
<feature type="non-terminal residue" evidence="6">
    <location>
        <position position="233"/>
    </location>
</feature>
<keyword evidence="7" id="KW-1185">Reference proteome</keyword>
<dbReference type="SMART" id="SM00008">
    <property type="entry name" value="HormR"/>
    <property type="match status" value="1"/>
</dbReference>
<dbReference type="AlphaFoldDB" id="A0A087T8P3"/>
<evidence type="ECO:0000259" key="5">
    <source>
        <dbReference type="PROSITE" id="PS50227"/>
    </source>
</evidence>
<gene>
    <name evidence="6" type="ORF">X975_12024</name>
</gene>
<dbReference type="GO" id="GO:0008528">
    <property type="term" value="F:G protein-coupled peptide receptor activity"/>
    <property type="evidence" value="ECO:0007669"/>
    <property type="project" value="TreeGrafter"/>
</dbReference>
<protein>
    <submittedName>
        <fullName evidence="6">Calcitonin-related peptide type 1 receptor</fullName>
    </submittedName>
</protein>
<proteinExistence type="predicted"/>
<keyword evidence="2" id="KW-1015">Disulfide bond</keyword>
<feature type="chain" id="PRO_5001829397" evidence="4">
    <location>
        <begin position="18"/>
        <end position="233"/>
    </location>
</feature>
<dbReference type="OMA" id="HIATHAI"/>
<dbReference type="InterPro" id="IPR003051">
    <property type="entry name" value="GPCR_2_CRF_rcpt"/>
</dbReference>
<organism evidence="6 7">
    <name type="scientific">Stegodyphus mimosarum</name>
    <name type="common">African social velvet spider</name>
    <dbReference type="NCBI Taxonomy" id="407821"/>
    <lineage>
        <taxon>Eukaryota</taxon>
        <taxon>Metazoa</taxon>
        <taxon>Ecdysozoa</taxon>
        <taxon>Arthropoda</taxon>
        <taxon>Chelicerata</taxon>
        <taxon>Arachnida</taxon>
        <taxon>Araneae</taxon>
        <taxon>Araneomorphae</taxon>
        <taxon>Entelegynae</taxon>
        <taxon>Eresoidea</taxon>
        <taxon>Eresidae</taxon>
        <taxon>Stegodyphus</taxon>
    </lineage>
</organism>
<dbReference type="Pfam" id="PF02793">
    <property type="entry name" value="HRM"/>
    <property type="match status" value="1"/>
</dbReference>
<dbReference type="EMBL" id="KK113972">
    <property type="protein sequence ID" value="KFM61482.1"/>
    <property type="molecule type" value="Genomic_DNA"/>
</dbReference>
<sequence>MLIILAFLCFQYAGTNSTIIEPTLNSEVKCRSERKMYYNFNDFKMDVCARCYMYMPPILFHVKFKYDEEMNILRDPRSNLSYSADPFNVSQELSNSFMEEYFFWKWKSCCVAAWRCCIHMIEKSPPPLEGSYCPRTWDGWQCWPDTPAGITAKQPCQDYIYFQSSPPTCPKYAYKKCLTNGTWYRRFNLYEWTNYLKCGRRDEHRRFLYFHIATHAISIVSIIPALIIFLAYK</sequence>
<dbReference type="InterPro" id="IPR001879">
    <property type="entry name" value="GPCR_2_extracellular_dom"/>
</dbReference>
<evidence type="ECO:0000256" key="4">
    <source>
        <dbReference type="SAM" id="SignalP"/>
    </source>
</evidence>
<feature type="signal peptide" evidence="4">
    <location>
        <begin position="1"/>
        <end position="17"/>
    </location>
</feature>